<name>A0A7K3M4R3_9ACTN</name>
<dbReference type="Gene3D" id="3.40.50.880">
    <property type="match status" value="1"/>
</dbReference>
<proteinExistence type="predicted"/>
<dbReference type="AlphaFoldDB" id="A0A7K3M4R3"/>
<gene>
    <name evidence="1" type="ORF">F7O44_14265</name>
</gene>
<keyword evidence="2" id="KW-1185">Reference proteome</keyword>
<dbReference type="CDD" id="cd03143">
    <property type="entry name" value="A4_beta-galactosidase_middle_domain"/>
    <property type="match status" value="1"/>
</dbReference>
<dbReference type="EMBL" id="WLZY01000004">
    <property type="protein sequence ID" value="NDL58236.1"/>
    <property type="molecule type" value="Genomic_DNA"/>
</dbReference>
<dbReference type="RefSeq" id="WP_162450909.1">
    <property type="nucleotide sequence ID" value="NZ_WLZY01000004.1"/>
</dbReference>
<dbReference type="Proteomes" id="UP000460435">
    <property type="component" value="Unassembled WGS sequence"/>
</dbReference>
<evidence type="ECO:0000313" key="2">
    <source>
        <dbReference type="Proteomes" id="UP000460435"/>
    </source>
</evidence>
<organism evidence="1 2">
    <name type="scientific">Phytoactinopolyspora mesophila</name>
    <dbReference type="NCBI Taxonomy" id="2650750"/>
    <lineage>
        <taxon>Bacteria</taxon>
        <taxon>Bacillati</taxon>
        <taxon>Actinomycetota</taxon>
        <taxon>Actinomycetes</taxon>
        <taxon>Jiangellales</taxon>
        <taxon>Jiangellaceae</taxon>
        <taxon>Phytoactinopolyspora</taxon>
    </lineage>
</organism>
<dbReference type="InterPro" id="IPR029062">
    <property type="entry name" value="Class_I_gatase-like"/>
</dbReference>
<protein>
    <submittedName>
        <fullName evidence="1">Uncharacterized protein</fullName>
    </submittedName>
</protein>
<accession>A0A7K3M4R3</accession>
<reference evidence="1 2" key="1">
    <citation type="submission" date="2019-11" db="EMBL/GenBank/DDBJ databases">
        <authorList>
            <person name="Li X.-J."/>
            <person name="Feng X.-M."/>
        </authorList>
    </citation>
    <scope>NUCLEOTIDE SEQUENCE [LARGE SCALE GENOMIC DNA]</scope>
    <source>
        <strain evidence="1 2">XMNu-373</strain>
    </source>
</reference>
<dbReference type="SUPFAM" id="SSF52317">
    <property type="entry name" value="Class I glutamine amidotransferase-like"/>
    <property type="match status" value="1"/>
</dbReference>
<sequence>MKEYPHLSVVLDEVSAREGHAEGQAPWWTYCAEVLDHVRVPYDVVPAIGDLGLDGPGVLLFPEAPSLPDDQAAAVRAWVEGGGALLCTGAGSLGAAFGVAEVDPVADGYVLIDGADGWLDGVDVPLRAQGGNKLAVGTDAVVLASWAHDKTPAIVLVHLGLGVAIFSGVDIWQSIVRIQQGDPVYTDGVPAADGSAAVDDGSLKCDDGIVLSYETDREVPPQSAVRRAEGRAGLDPVPIFHRPHADLWRGAFLQLLLGAARHCGVVLPWLYYWPAGVPAVAHLSVDSDRNSIEDAATSLDLFDEIGVRTTWCHVYPGGYDTATVERIGAAGHEHALHFNAVGDADIASWGWAQLRAQHAWAQAMTGHEEIVSNKNHYTRWEGWDEFYRWCVRLGIEIDETRGPSKRGNVGFPFGTAHLAKPMSGTRRLDVLMLPMHAQDLAWTTHESVRNVILDQVVAQHGVAHFLFHPVHLHRRSFVRDACRDVVAEATRRGLPWWTAAQLNAWERLRRNVVLDVRHEAGGGLAISAHAPNAIPGAAIMLPLPDPSAQVETAWSDSGSPVRPAVVERHGMTMLELATDLAEGTTTLHVTWAAVAAAPDGELVR</sequence>
<comment type="caution">
    <text evidence="1">The sequence shown here is derived from an EMBL/GenBank/DDBJ whole genome shotgun (WGS) entry which is preliminary data.</text>
</comment>
<evidence type="ECO:0000313" key="1">
    <source>
        <dbReference type="EMBL" id="NDL58236.1"/>
    </source>
</evidence>